<protein>
    <recommendedName>
        <fullName evidence="7">Cell division protein CrgA</fullName>
    </recommendedName>
</protein>
<dbReference type="RefSeq" id="WP_344081466.1">
    <property type="nucleotide sequence ID" value="NZ_BAAALS010000012.1"/>
</dbReference>
<feature type="transmembrane region" description="Helical" evidence="7">
    <location>
        <begin position="73"/>
        <end position="91"/>
    </location>
</feature>
<dbReference type="Proteomes" id="UP001500655">
    <property type="component" value="Unassembled WGS sequence"/>
</dbReference>
<dbReference type="HAMAP" id="MF_00631">
    <property type="entry name" value="CrgA"/>
    <property type="match status" value="1"/>
</dbReference>
<evidence type="ECO:0000313" key="10">
    <source>
        <dbReference type="Proteomes" id="UP001500655"/>
    </source>
</evidence>
<comment type="similarity">
    <text evidence="7">Belongs to the CrgA family.</text>
</comment>
<comment type="function">
    <text evidence="7">Involved in cell division.</text>
</comment>
<evidence type="ECO:0000256" key="4">
    <source>
        <dbReference type="ARBA" id="ARBA00022989"/>
    </source>
</evidence>
<evidence type="ECO:0000256" key="3">
    <source>
        <dbReference type="ARBA" id="ARBA00022692"/>
    </source>
</evidence>
<feature type="compositionally biased region" description="Basic residues" evidence="8">
    <location>
        <begin position="1"/>
        <end position="11"/>
    </location>
</feature>
<keyword evidence="5 7" id="KW-0472">Membrane</keyword>
<feature type="transmembrane region" description="Helical" evidence="7">
    <location>
        <begin position="33"/>
        <end position="53"/>
    </location>
</feature>
<keyword evidence="1 7" id="KW-1003">Cell membrane</keyword>
<dbReference type="InterPro" id="IPR009619">
    <property type="entry name" value="CrgA"/>
</dbReference>
<keyword evidence="4 7" id="KW-1133">Transmembrane helix</keyword>
<organism evidence="9 10">
    <name type="scientific">Luedemannella helvata</name>
    <dbReference type="NCBI Taxonomy" id="349315"/>
    <lineage>
        <taxon>Bacteria</taxon>
        <taxon>Bacillati</taxon>
        <taxon>Actinomycetota</taxon>
        <taxon>Actinomycetes</taxon>
        <taxon>Micromonosporales</taxon>
        <taxon>Micromonosporaceae</taxon>
        <taxon>Luedemannella</taxon>
    </lineage>
</organism>
<evidence type="ECO:0000256" key="5">
    <source>
        <dbReference type="ARBA" id="ARBA00023136"/>
    </source>
</evidence>
<accession>A0ABP4WJ10</accession>
<name>A0ABP4WJ10_9ACTN</name>
<evidence type="ECO:0000256" key="7">
    <source>
        <dbReference type="HAMAP-Rule" id="MF_00631"/>
    </source>
</evidence>
<feature type="region of interest" description="Disordered" evidence="8">
    <location>
        <begin position="1"/>
        <end position="29"/>
    </location>
</feature>
<reference evidence="10" key="1">
    <citation type="journal article" date="2019" name="Int. J. Syst. Evol. Microbiol.">
        <title>The Global Catalogue of Microorganisms (GCM) 10K type strain sequencing project: providing services to taxonomists for standard genome sequencing and annotation.</title>
        <authorList>
            <consortium name="The Broad Institute Genomics Platform"/>
            <consortium name="The Broad Institute Genome Sequencing Center for Infectious Disease"/>
            <person name="Wu L."/>
            <person name="Ma J."/>
        </authorList>
    </citation>
    <scope>NUCLEOTIDE SEQUENCE [LARGE SCALE GENOMIC DNA]</scope>
    <source>
        <strain evidence="10">JCM 13249</strain>
    </source>
</reference>
<keyword evidence="2 7" id="KW-0132">Cell division</keyword>
<keyword evidence="10" id="KW-1185">Reference proteome</keyword>
<comment type="subcellular location">
    <subcellularLocation>
        <location evidence="7">Cell membrane</location>
        <topology evidence="7">Multi-pass membrane protein</topology>
    </subcellularLocation>
</comment>
<dbReference type="Pfam" id="PF06781">
    <property type="entry name" value="CrgA"/>
    <property type="match status" value="1"/>
</dbReference>
<gene>
    <name evidence="7" type="primary">crgA</name>
    <name evidence="9" type="ORF">GCM10009681_28560</name>
</gene>
<sequence length="94" mass="10512">MPKSSVRKKKVYTAPPEMRPQTTAAANKPSPPWVAGTALGLVVFAIVYLVVYYLTQGFVELGDNFTFLVNLEYWNLLIGFGAMVAALVLFTRWR</sequence>
<evidence type="ECO:0000313" key="9">
    <source>
        <dbReference type="EMBL" id="GAA1755723.1"/>
    </source>
</evidence>
<dbReference type="EMBL" id="BAAALS010000012">
    <property type="protein sequence ID" value="GAA1755723.1"/>
    <property type="molecule type" value="Genomic_DNA"/>
</dbReference>
<evidence type="ECO:0000256" key="8">
    <source>
        <dbReference type="SAM" id="MobiDB-lite"/>
    </source>
</evidence>
<evidence type="ECO:0000256" key="2">
    <source>
        <dbReference type="ARBA" id="ARBA00022618"/>
    </source>
</evidence>
<proteinExistence type="inferred from homology"/>
<comment type="caution">
    <text evidence="9">The sequence shown here is derived from an EMBL/GenBank/DDBJ whole genome shotgun (WGS) entry which is preliminary data.</text>
</comment>
<evidence type="ECO:0000256" key="1">
    <source>
        <dbReference type="ARBA" id="ARBA00022475"/>
    </source>
</evidence>
<keyword evidence="6 7" id="KW-0131">Cell cycle</keyword>
<keyword evidence="3 7" id="KW-0812">Transmembrane</keyword>
<evidence type="ECO:0000256" key="6">
    <source>
        <dbReference type="ARBA" id="ARBA00023306"/>
    </source>
</evidence>